<proteinExistence type="predicted"/>
<evidence type="ECO:0008006" key="3">
    <source>
        <dbReference type="Google" id="ProtNLM"/>
    </source>
</evidence>
<gene>
    <name evidence="1" type="ORF">EDC05_006508</name>
</gene>
<reference evidence="1" key="1">
    <citation type="submission" date="2022-07" db="EMBL/GenBank/DDBJ databases">
        <title>Phylogenomic reconstructions and comparative analyses of Kickxellomycotina fungi.</title>
        <authorList>
            <person name="Reynolds N.K."/>
            <person name="Stajich J.E."/>
            <person name="Barry K."/>
            <person name="Grigoriev I.V."/>
            <person name="Crous P."/>
            <person name="Smith M.E."/>
        </authorList>
    </citation>
    <scope>NUCLEOTIDE SEQUENCE</scope>
    <source>
        <strain evidence="1">BCRC 34882</strain>
    </source>
</reference>
<evidence type="ECO:0000313" key="1">
    <source>
        <dbReference type="EMBL" id="KAJ1985745.1"/>
    </source>
</evidence>
<keyword evidence="2" id="KW-1185">Reference proteome</keyword>
<evidence type="ECO:0000313" key="2">
    <source>
        <dbReference type="Proteomes" id="UP001151295"/>
    </source>
</evidence>
<dbReference type="EMBL" id="JANBQD010000238">
    <property type="protein sequence ID" value="KAJ1985745.1"/>
    <property type="molecule type" value="Genomic_DNA"/>
</dbReference>
<accession>A0ABQ8PF78</accession>
<sequence length="125" mass="14270">MLYQIQLIPHFKRHGYSAAGINSTLSELWKGLSAKGKNAYRLQSRNIQAYLDKKNSQMELLSNFWQIMMEKPNVAAKEKTSNRDCVPKSACIPVLSDEHMVPLGDHPVEFEIDNECFSIMFPVLP</sequence>
<organism evidence="1 2">
    <name type="scientific">Coemansia umbellata</name>
    <dbReference type="NCBI Taxonomy" id="1424467"/>
    <lineage>
        <taxon>Eukaryota</taxon>
        <taxon>Fungi</taxon>
        <taxon>Fungi incertae sedis</taxon>
        <taxon>Zoopagomycota</taxon>
        <taxon>Kickxellomycotina</taxon>
        <taxon>Kickxellomycetes</taxon>
        <taxon>Kickxellales</taxon>
        <taxon>Kickxellaceae</taxon>
        <taxon>Coemansia</taxon>
    </lineage>
</organism>
<dbReference type="Proteomes" id="UP001151295">
    <property type="component" value="Unassembled WGS sequence"/>
</dbReference>
<protein>
    <recommendedName>
        <fullName evidence="3">HMG box domain-containing protein</fullName>
    </recommendedName>
</protein>
<comment type="caution">
    <text evidence="1">The sequence shown here is derived from an EMBL/GenBank/DDBJ whole genome shotgun (WGS) entry which is preliminary data.</text>
</comment>
<name>A0ABQ8PF78_9FUNG</name>